<keyword evidence="2" id="KW-1185">Reference proteome</keyword>
<evidence type="ECO:0000313" key="2">
    <source>
        <dbReference type="Proteomes" id="UP000548476"/>
    </source>
</evidence>
<accession>A0A841FTJ8</accession>
<gene>
    <name evidence="1" type="ORF">HNR73_007005</name>
</gene>
<organism evidence="1 2">
    <name type="scientific">Phytomonospora endophytica</name>
    <dbReference type="NCBI Taxonomy" id="714109"/>
    <lineage>
        <taxon>Bacteria</taxon>
        <taxon>Bacillati</taxon>
        <taxon>Actinomycetota</taxon>
        <taxon>Actinomycetes</taxon>
        <taxon>Micromonosporales</taxon>
        <taxon>Micromonosporaceae</taxon>
        <taxon>Phytomonospora</taxon>
    </lineage>
</organism>
<sequence length="731" mass="78650">MTGPHSVYAHVVAQLAEHRDGPFAFQQPAEQHADTVPFEERGDLILAEIRRFSGRTHRSLHTRLAEIGFPGRRWHADEHDFGPEESVAALARWLIRDASASPPLLIGLTMLRGRAGPEDADVLRHLAFLPNEPGAAAIGILAEPPGSTGHLLWIAGICGERGPARLAVAALCGRPEAVPWLLRHSMTGPDDWTGNAPRVARAVDLPRALREHGDEVVVVRNAAHILLSAPRVRTGSLRGGLTGYADAVDAYAAFAEVCDRLPVAEHGLIERVRDDLYLHVPALLDWPPGTREEIAARLTAVLGRSPAPATPSAGFRVETAGIGAEGKTALSVLVDGRPVLTAEFFATSDAWYLLDSANGLHARAEPHETELANGACDPECCGGLFVTIRKEGGQVIWDGWRQTMAGDPWPFPEVRFDAGEYEAELKRATRAHTAERVLELATAGDEQTLIAIAEDGPDADLAVRQLSRLGTPSAADWLRRNAIRHDGHISPRSAGRIADATDLATTLTTGPDAETVAGAARILLAMAMPSPRGALLLDRADALATWRALAHVAGVLEPVLVARLAVELRTGQTAALPWKPGEPATLRKRLVAALPRGDAEPWADRVLRWLKRPRTAATEGFHALSLERPPTGPVIADVGLVPLVDGVPVSPGVSNARLEADALPRLLSTGRTRIHSGECHDGCGATYADIRRDGEVITWYVTPSLESHHVDSRYRFEASAYEETIERARTG</sequence>
<reference evidence="1 2" key="1">
    <citation type="submission" date="2020-08" db="EMBL/GenBank/DDBJ databases">
        <title>Genomic Encyclopedia of Type Strains, Phase IV (KMG-IV): sequencing the most valuable type-strain genomes for metagenomic binning, comparative biology and taxonomic classification.</title>
        <authorList>
            <person name="Goeker M."/>
        </authorList>
    </citation>
    <scope>NUCLEOTIDE SEQUENCE [LARGE SCALE GENOMIC DNA]</scope>
    <source>
        <strain evidence="1 2">YIM 65646</strain>
    </source>
</reference>
<protein>
    <submittedName>
        <fullName evidence="1">Uncharacterized protein</fullName>
    </submittedName>
</protein>
<dbReference type="EMBL" id="JACHGT010000020">
    <property type="protein sequence ID" value="MBB6039114.1"/>
    <property type="molecule type" value="Genomic_DNA"/>
</dbReference>
<dbReference type="AlphaFoldDB" id="A0A841FTJ8"/>
<proteinExistence type="predicted"/>
<dbReference type="RefSeq" id="WP_184792210.1">
    <property type="nucleotide sequence ID" value="NZ_BONT01000052.1"/>
</dbReference>
<evidence type="ECO:0000313" key="1">
    <source>
        <dbReference type="EMBL" id="MBB6039114.1"/>
    </source>
</evidence>
<comment type="caution">
    <text evidence="1">The sequence shown here is derived from an EMBL/GenBank/DDBJ whole genome shotgun (WGS) entry which is preliminary data.</text>
</comment>
<dbReference type="Proteomes" id="UP000548476">
    <property type="component" value="Unassembled WGS sequence"/>
</dbReference>
<name>A0A841FTJ8_9ACTN</name>